<gene>
    <name evidence="1" type="primary">Contig19750.g20949</name>
    <name evidence="1" type="ORF">STYLEM_7818</name>
</gene>
<organism evidence="1 2">
    <name type="scientific">Stylonychia lemnae</name>
    <name type="common">Ciliate</name>
    <dbReference type="NCBI Taxonomy" id="5949"/>
    <lineage>
        <taxon>Eukaryota</taxon>
        <taxon>Sar</taxon>
        <taxon>Alveolata</taxon>
        <taxon>Ciliophora</taxon>
        <taxon>Intramacronucleata</taxon>
        <taxon>Spirotrichea</taxon>
        <taxon>Stichotrichia</taxon>
        <taxon>Sporadotrichida</taxon>
        <taxon>Oxytrichidae</taxon>
        <taxon>Stylonychinae</taxon>
        <taxon>Stylonychia</taxon>
    </lineage>
</organism>
<keyword evidence="2" id="KW-1185">Reference proteome</keyword>
<reference evidence="1 2" key="1">
    <citation type="submission" date="2014-06" db="EMBL/GenBank/DDBJ databases">
        <authorList>
            <person name="Swart Estienne"/>
        </authorList>
    </citation>
    <scope>NUCLEOTIDE SEQUENCE [LARGE SCALE GENOMIC DNA]</scope>
    <source>
        <strain evidence="1 2">130c</strain>
    </source>
</reference>
<dbReference type="InterPro" id="IPR011043">
    <property type="entry name" value="Gal_Oxase/kelch_b-propeller"/>
</dbReference>
<dbReference type="InterPro" id="IPR015915">
    <property type="entry name" value="Kelch-typ_b-propeller"/>
</dbReference>
<dbReference type="InParanoid" id="A0A078A9D6"/>
<proteinExistence type="predicted"/>
<sequence>MNKSIDVARRSQAFFVILQYLRPGLRTRLQLLCKHFYNKIIPQMVQTFPILKTNKDDYFELFKDQQVIRINQSQSQTILHQQTIRQLLNTNLDPLQQVVQQWKDTKLDVPAGFQFEKMIFVNYQCYLFNSTASAMKVYKLINNKVILASETKLSNAIHSCYVTVQNRYILRIGGYQNLVDEKKSKQLVITPKNVHKCSTSYDSNIYAFDILTNEWITSNKFGKLSKIRHGCSASVHKNFIYVFGGSYFIQSGPRMNTQSHQSTIEKQDLLNPGKVFQVIDFKMKIPMQTLYSSQNLHSDDFFIFGQIESKASAYKSKQSKLDFNFYRYNVTTHKYKKKDQDHVVHKILDSIQSQGLEKLKQNTNFQDIRSFNGIHVITNDFGAIVYQDQEIFHHQYILSWKVGQDAMKQPDAPKPKQLKPSVNNSLIVNSQNLKKRPQTAYPIQKPTLAQRAQSAVTRPVVSRRLALANINQR</sequence>
<evidence type="ECO:0008006" key="3">
    <source>
        <dbReference type="Google" id="ProtNLM"/>
    </source>
</evidence>
<dbReference type="Gene3D" id="2.120.10.80">
    <property type="entry name" value="Kelch-type beta propeller"/>
    <property type="match status" value="1"/>
</dbReference>
<dbReference type="EMBL" id="CCKQ01007462">
    <property type="protein sequence ID" value="CDW78834.1"/>
    <property type="molecule type" value="Genomic_DNA"/>
</dbReference>
<evidence type="ECO:0000313" key="1">
    <source>
        <dbReference type="EMBL" id="CDW78834.1"/>
    </source>
</evidence>
<accession>A0A078A9D6</accession>
<name>A0A078A9D6_STYLE</name>
<evidence type="ECO:0000313" key="2">
    <source>
        <dbReference type="Proteomes" id="UP000039865"/>
    </source>
</evidence>
<dbReference type="SUPFAM" id="SSF50965">
    <property type="entry name" value="Galactose oxidase, central domain"/>
    <property type="match status" value="1"/>
</dbReference>
<protein>
    <recommendedName>
        <fullName evidence="3">Kelch motif family protein</fullName>
    </recommendedName>
</protein>
<dbReference type="AlphaFoldDB" id="A0A078A9D6"/>
<dbReference type="Proteomes" id="UP000039865">
    <property type="component" value="Unassembled WGS sequence"/>
</dbReference>